<keyword evidence="4" id="KW-0805">Transcription regulation</keyword>
<evidence type="ECO:0000256" key="4">
    <source>
        <dbReference type="ARBA" id="ARBA00023015"/>
    </source>
</evidence>
<dbReference type="PANTHER" id="PTHR31496:SF3">
    <property type="entry name" value="TRANSCRIPTION REPRESSOR KAN1"/>
    <property type="match status" value="1"/>
</dbReference>
<dbReference type="SUPFAM" id="SSF46689">
    <property type="entry name" value="Homeodomain-like"/>
    <property type="match status" value="1"/>
</dbReference>
<dbReference type="Gene3D" id="1.10.10.60">
    <property type="entry name" value="Homeodomain-like"/>
    <property type="match status" value="1"/>
</dbReference>
<dbReference type="EMBL" id="LFYR01000113">
    <property type="protein sequence ID" value="KMZ75792.1"/>
    <property type="molecule type" value="Genomic_DNA"/>
</dbReference>
<keyword evidence="6" id="KW-0539">Nucleus</keyword>
<keyword evidence="10" id="KW-1185">Reference proteome</keyword>
<dbReference type="GO" id="GO:0005634">
    <property type="term" value="C:nucleus"/>
    <property type="evidence" value="ECO:0000318"/>
    <property type="project" value="GO_Central"/>
</dbReference>
<dbReference type="GO" id="GO:0010158">
    <property type="term" value="P:abaxial cell fate specification"/>
    <property type="evidence" value="ECO:0007669"/>
    <property type="project" value="InterPro"/>
</dbReference>
<dbReference type="InterPro" id="IPR009057">
    <property type="entry name" value="Homeodomain-like_sf"/>
</dbReference>
<feature type="region of interest" description="Disordered" evidence="7">
    <location>
        <begin position="1"/>
        <end position="28"/>
    </location>
</feature>
<organism evidence="9 10">
    <name type="scientific">Zostera marina</name>
    <name type="common">Eelgrass</name>
    <dbReference type="NCBI Taxonomy" id="29655"/>
    <lineage>
        <taxon>Eukaryota</taxon>
        <taxon>Viridiplantae</taxon>
        <taxon>Streptophyta</taxon>
        <taxon>Embryophyta</taxon>
        <taxon>Tracheophyta</taxon>
        <taxon>Spermatophyta</taxon>
        <taxon>Magnoliopsida</taxon>
        <taxon>Liliopsida</taxon>
        <taxon>Zosteraceae</taxon>
        <taxon>Zostera</taxon>
    </lineage>
</organism>
<evidence type="ECO:0000256" key="5">
    <source>
        <dbReference type="ARBA" id="ARBA00023163"/>
    </source>
</evidence>
<protein>
    <recommendedName>
        <fullName evidence="8">Myb-like domain-containing protein</fullName>
    </recommendedName>
</protein>
<dbReference type="OrthoDB" id="551907at2759"/>
<accession>A0A0K9Q5K0</accession>
<proteinExistence type="predicted"/>
<evidence type="ECO:0000313" key="9">
    <source>
        <dbReference type="EMBL" id="KMZ75792.1"/>
    </source>
</evidence>
<dbReference type="GO" id="GO:0006355">
    <property type="term" value="P:regulation of DNA-templated transcription"/>
    <property type="evidence" value="ECO:0000318"/>
    <property type="project" value="GO_Central"/>
</dbReference>
<dbReference type="Proteomes" id="UP000036987">
    <property type="component" value="Unassembled WGS sequence"/>
</dbReference>
<dbReference type="InterPro" id="IPR006447">
    <property type="entry name" value="Myb_dom_plants"/>
</dbReference>
<dbReference type="GO" id="GO:0000976">
    <property type="term" value="F:transcription cis-regulatory region binding"/>
    <property type="evidence" value="ECO:0000318"/>
    <property type="project" value="GO_Central"/>
</dbReference>
<dbReference type="InterPro" id="IPR001005">
    <property type="entry name" value="SANT/Myb"/>
</dbReference>
<dbReference type="InterPro" id="IPR044847">
    <property type="entry name" value="KAN_fam"/>
</dbReference>
<comment type="caution">
    <text evidence="9">The sequence shown here is derived from an EMBL/GenBank/DDBJ whole genome shotgun (WGS) entry which is preliminary data.</text>
</comment>
<feature type="compositionally biased region" description="Polar residues" evidence="7">
    <location>
        <begin position="207"/>
        <end position="236"/>
    </location>
</feature>
<comment type="subcellular location">
    <subcellularLocation>
        <location evidence="1">Nucleus</location>
    </subcellularLocation>
</comment>
<sequence>MELFPTQPDLSLQISPPTTRNSGGHADGGETFQNIDRNLIINTGKQGTQFDLSLERPTTTTTTTPAVFRDHSARNREDGGWFYADNINRVVTMMRPITGIPVYHQNTPSSSSSSPLSFPLHQNPISDSNGVYSRFFTRVPGKRSMRAPRMRWTTSLHGRFVHAVKLLGGHERATPKSVLELMDVKDLTLAHVKSHLQMYRTVKTTDRLSTSSPGRSNESSGEFSEDNNTVDYNNIIQPPGKGEWMQDNPKGGEKPNLEFTLGRADHTDLRF</sequence>
<evidence type="ECO:0000256" key="7">
    <source>
        <dbReference type="SAM" id="MobiDB-lite"/>
    </source>
</evidence>
<dbReference type="NCBIfam" id="TIGR01557">
    <property type="entry name" value="myb_SHAQKYF"/>
    <property type="match status" value="1"/>
</dbReference>
<name>A0A0K9Q5K0_ZOSMR</name>
<keyword evidence="5" id="KW-0804">Transcription</keyword>
<dbReference type="AlphaFoldDB" id="A0A0K9Q5K0"/>
<reference evidence="10" key="1">
    <citation type="journal article" date="2016" name="Nature">
        <title>The genome of the seagrass Zostera marina reveals angiosperm adaptation to the sea.</title>
        <authorList>
            <person name="Olsen J.L."/>
            <person name="Rouze P."/>
            <person name="Verhelst B."/>
            <person name="Lin Y.-C."/>
            <person name="Bayer T."/>
            <person name="Collen J."/>
            <person name="Dattolo E."/>
            <person name="De Paoli E."/>
            <person name="Dittami S."/>
            <person name="Maumus F."/>
            <person name="Michel G."/>
            <person name="Kersting A."/>
            <person name="Lauritano C."/>
            <person name="Lohaus R."/>
            <person name="Toepel M."/>
            <person name="Tonon T."/>
            <person name="Vanneste K."/>
            <person name="Amirebrahimi M."/>
            <person name="Brakel J."/>
            <person name="Bostroem C."/>
            <person name="Chovatia M."/>
            <person name="Grimwood J."/>
            <person name="Jenkins J.W."/>
            <person name="Jueterbock A."/>
            <person name="Mraz A."/>
            <person name="Stam W.T."/>
            <person name="Tice H."/>
            <person name="Bornberg-Bauer E."/>
            <person name="Green P.J."/>
            <person name="Pearson G.A."/>
            <person name="Procaccini G."/>
            <person name="Duarte C.M."/>
            <person name="Schmutz J."/>
            <person name="Reusch T.B.H."/>
            <person name="Van de Peer Y."/>
        </authorList>
    </citation>
    <scope>NUCLEOTIDE SEQUENCE [LARGE SCALE GENOMIC DNA]</scope>
    <source>
        <strain evidence="10">cv. Finnish</strain>
    </source>
</reference>
<keyword evidence="3" id="KW-0221">Differentiation</keyword>
<dbReference type="Pfam" id="PF00249">
    <property type="entry name" value="Myb_DNA-binding"/>
    <property type="match status" value="1"/>
</dbReference>
<feature type="compositionally biased region" description="Polar residues" evidence="7">
    <location>
        <begin position="8"/>
        <end position="22"/>
    </location>
</feature>
<feature type="region of interest" description="Disordered" evidence="7">
    <location>
        <begin position="203"/>
        <end position="271"/>
    </location>
</feature>
<evidence type="ECO:0000256" key="3">
    <source>
        <dbReference type="ARBA" id="ARBA00022782"/>
    </source>
</evidence>
<evidence type="ECO:0000259" key="8">
    <source>
        <dbReference type="Pfam" id="PF00249"/>
    </source>
</evidence>
<dbReference type="STRING" id="29655.A0A0K9Q5K0"/>
<dbReference type="OMA" id="INTGKQG"/>
<evidence type="ECO:0000256" key="6">
    <source>
        <dbReference type="ARBA" id="ARBA00023242"/>
    </source>
</evidence>
<feature type="domain" description="Myb-like" evidence="8">
    <location>
        <begin position="149"/>
        <end position="200"/>
    </location>
</feature>
<evidence type="ECO:0000256" key="2">
    <source>
        <dbReference type="ARBA" id="ARBA00022473"/>
    </source>
</evidence>
<evidence type="ECO:0000313" key="10">
    <source>
        <dbReference type="Proteomes" id="UP000036987"/>
    </source>
</evidence>
<keyword evidence="2" id="KW-0217">Developmental protein</keyword>
<evidence type="ECO:0000256" key="1">
    <source>
        <dbReference type="ARBA" id="ARBA00004123"/>
    </source>
</evidence>
<dbReference type="PANTHER" id="PTHR31496">
    <property type="entry name" value="TRANSCRIPTION FACTOR KAN2-RELATED"/>
    <property type="match status" value="1"/>
</dbReference>
<gene>
    <name evidence="9" type="ORF">ZOSMA_10G00600</name>
</gene>
<dbReference type="FunFam" id="1.10.10.60:FF:000002">
    <property type="entry name" value="Myb family transcription factor"/>
    <property type="match status" value="1"/>
</dbReference>